<name>A0A8X6SKI3_TRICX</name>
<gene>
    <name evidence="1" type="ORF">TNCV_810911</name>
</gene>
<comment type="caution">
    <text evidence="1">The sequence shown here is derived from an EMBL/GenBank/DDBJ whole genome shotgun (WGS) entry which is preliminary data.</text>
</comment>
<protein>
    <submittedName>
        <fullName evidence="1">Uncharacterized protein</fullName>
    </submittedName>
</protein>
<reference evidence="1" key="1">
    <citation type="submission" date="2020-08" db="EMBL/GenBank/DDBJ databases">
        <title>Multicomponent nature underlies the extraordinary mechanical properties of spider dragline silk.</title>
        <authorList>
            <person name="Kono N."/>
            <person name="Nakamura H."/>
            <person name="Mori M."/>
            <person name="Yoshida Y."/>
            <person name="Ohtoshi R."/>
            <person name="Malay A.D."/>
            <person name="Moran D.A.P."/>
            <person name="Tomita M."/>
            <person name="Numata K."/>
            <person name="Arakawa K."/>
        </authorList>
    </citation>
    <scope>NUCLEOTIDE SEQUENCE</scope>
</reference>
<evidence type="ECO:0000313" key="2">
    <source>
        <dbReference type="Proteomes" id="UP000887159"/>
    </source>
</evidence>
<accession>A0A8X6SKI3</accession>
<sequence length="167" mass="18293">MLDKIHSSNHYHRRLTHIIKYLQFDQTPLALKDSSKAVYLHDNVESDLRVSFVNTSFVGPYSATVLIARFSLSPGSSTYASSVRSLNPNLHNNLRSMLSDLRVSLVNNGYVGPYSATVLVSRFSLSPRSSTSASSVRSLNPLSFVNSPMAALTAPSKECSCGNFPHV</sequence>
<dbReference type="Proteomes" id="UP000887159">
    <property type="component" value="Unassembled WGS sequence"/>
</dbReference>
<organism evidence="1 2">
    <name type="scientific">Trichonephila clavipes</name>
    <name type="common">Golden silk orbweaver</name>
    <name type="synonym">Nephila clavipes</name>
    <dbReference type="NCBI Taxonomy" id="2585209"/>
    <lineage>
        <taxon>Eukaryota</taxon>
        <taxon>Metazoa</taxon>
        <taxon>Ecdysozoa</taxon>
        <taxon>Arthropoda</taxon>
        <taxon>Chelicerata</taxon>
        <taxon>Arachnida</taxon>
        <taxon>Araneae</taxon>
        <taxon>Araneomorphae</taxon>
        <taxon>Entelegynae</taxon>
        <taxon>Araneoidea</taxon>
        <taxon>Nephilidae</taxon>
        <taxon>Trichonephila</taxon>
    </lineage>
</organism>
<dbReference type="AlphaFoldDB" id="A0A8X6SKI3"/>
<keyword evidence="2" id="KW-1185">Reference proteome</keyword>
<evidence type="ECO:0000313" key="1">
    <source>
        <dbReference type="EMBL" id="GFY08658.1"/>
    </source>
</evidence>
<dbReference type="EMBL" id="BMAU01021282">
    <property type="protein sequence ID" value="GFY08658.1"/>
    <property type="molecule type" value="Genomic_DNA"/>
</dbReference>
<proteinExistence type="predicted"/>